<evidence type="ECO:0000313" key="1">
    <source>
        <dbReference type="EMBL" id="MBB3665969.1"/>
    </source>
</evidence>
<comment type="caution">
    <text evidence="1">The sequence shown here is derived from an EMBL/GenBank/DDBJ whole genome shotgun (WGS) entry which is preliminary data.</text>
</comment>
<proteinExistence type="predicted"/>
<keyword evidence="2" id="KW-1185">Reference proteome</keyword>
<organism evidence="1 2">
    <name type="scientific">Prauserella sediminis</name>
    <dbReference type="NCBI Taxonomy" id="577680"/>
    <lineage>
        <taxon>Bacteria</taxon>
        <taxon>Bacillati</taxon>
        <taxon>Actinomycetota</taxon>
        <taxon>Actinomycetes</taxon>
        <taxon>Pseudonocardiales</taxon>
        <taxon>Pseudonocardiaceae</taxon>
        <taxon>Prauserella</taxon>
        <taxon>Prauserella salsuginis group</taxon>
    </lineage>
</organism>
<name>A0A839XV89_9PSEU</name>
<dbReference type="GO" id="GO:0016740">
    <property type="term" value="F:transferase activity"/>
    <property type="evidence" value="ECO:0007669"/>
    <property type="project" value="UniProtKB-KW"/>
</dbReference>
<evidence type="ECO:0000313" key="2">
    <source>
        <dbReference type="Proteomes" id="UP000564573"/>
    </source>
</evidence>
<accession>A0A839XV89</accession>
<dbReference type="EMBL" id="JACIBS010000009">
    <property type="protein sequence ID" value="MBB3665969.1"/>
    <property type="molecule type" value="Genomic_DNA"/>
</dbReference>
<gene>
    <name evidence="1" type="ORF">FB384_004928</name>
</gene>
<keyword evidence="1" id="KW-0808">Transferase</keyword>
<dbReference type="Proteomes" id="UP000564573">
    <property type="component" value="Unassembled WGS sequence"/>
</dbReference>
<dbReference type="AlphaFoldDB" id="A0A839XV89"/>
<protein>
    <submittedName>
        <fullName evidence="1">Fructose-specific phosphotransferase system component IIB</fullName>
    </submittedName>
</protein>
<reference evidence="1 2" key="1">
    <citation type="submission" date="2020-08" db="EMBL/GenBank/DDBJ databases">
        <title>Sequencing the genomes of 1000 actinobacteria strains.</title>
        <authorList>
            <person name="Klenk H.-P."/>
        </authorList>
    </citation>
    <scope>NUCLEOTIDE SEQUENCE [LARGE SCALE GENOMIC DNA]</scope>
    <source>
        <strain evidence="1 2">DSM 45267</strain>
    </source>
</reference>
<dbReference type="RefSeq" id="WP_183787168.1">
    <property type="nucleotide sequence ID" value="NZ_JACIBS010000009.1"/>
</dbReference>
<sequence length="107" mass="11714">MLDAITARDIFTTDTVLAQADVQVTRKRRMDDDRDWFIGLANTNRTITIRSLTTTLSSIFSGTTKVSEQAVEALAMLVDKKDASQVTDEIAAEVVAGLAFGEMKSGW</sequence>